<keyword evidence="3" id="KW-1185">Reference proteome</keyword>
<reference evidence="2 3" key="1">
    <citation type="submission" date="2019-03" db="EMBL/GenBank/DDBJ databases">
        <title>Genomic Encyclopedia of Archaeal and Bacterial Type Strains, Phase II (KMG-II): from individual species to whole genera.</title>
        <authorList>
            <person name="Goeker M."/>
        </authorList>
    </citation>
    <scope>NUCLEOTIDE SEQUENCE [LARGE SCALE GENOMIC DNA]</scope>
    <source>
        <strain evidence="2 3">DSM 15388</strain>
    </source>
</reference>
<keyword evidence="1" id="KW-0175">Coiled coil</keyword>
<dbReference type="Pfam" id="PF04102">
    <property type="entry name" value="SlyX"/>
    <property type="match status" value="1"/>
</dbReference>
<evidence type="ECO:0000313" key="2">
    <source>
        <dbReference type="EMBL" id="TCS41354.1"/>
    </source>
</evidence>
<dbReference type="InterPro" id="IPR007236">
    <property type="entry name" value="SlyX"/>
</dbReference>
<dbReference type="Proteomes" id="UP000295793">
    <property type="component" value="Unassembled WGS sequence"/>
</dbReference>
<dbReference type="Gene3D" id="1.20.5.300">
    <property type="match status" value="1"/>
</dbReference>
<dbReference type="OrthoDB" id="8606883at2"/>
<evidence type="ECO:0000256" key="1">
    <source>
        <dbReference type="SAM" id="Coils"/>
    </source>
</evidence>
<gene>
    <name evidence="2" type="ORF">BCF53_10685</name>
</gene>
<feature type="coiled-coil region" evidence="1">
    <location>
        <begin position="21"/>
        <end position="55"/>
    </location>
</feature>
<protein>
    <submittedName>
        <fullName evidence="2">SlyX protein</fullName>
    </submittedName>
</protein>
<proteinExistence type="predicted"/>
<evidence type="ECO:0000313" key="3">
    <source>
        <dbReference type="Proteomes" id="UP000295793"/>
    </source>
</evidence>
<dbReference type="PANTHER" id="PTHR36508">
    <property type="entry name" value="PROTEIN SLYX"/>
    <property type="match status" value="1"/>
</dbReference>
<dbReference type="RefSeq" id="WP_132701327.1">
    <property type="nucleotide sequence ID" value="NZ_SLZR01000006.1"/>
</dbReference>
<dbReference type="PANTHER" id="PTHR36508:SF1">
    <property type="entry name" value="PROTEIN SLYX"/>
    <property type="match status" value="1"/>
</dbReference>
<dbReference type="EMBL" id="SLZR01000006">
    <property type="protein sequence ID" value="TCS41354.1"/>
    <property type="molecule type" value="Genomic_DNA"/>
</dbReference>
<dbReference type="AlphaFoldDB" id="A0A4R3I7W5"/>
<organism evidence="2 3">
    <name type="scientific">Reinekea marinisedimentorum</name>
    <dbReference type="NCBI Taxonomy" id="230495"/>
    <lineage>
        <taxon>Bacteria</taxon>
        <taxon>Pseudomonadati</taxon>
        <taxon>Pseudomonadota</taxon>
        <taxon>Gammaproteobacteria</taxon>
        <taxon>Oceanospirillales</taxon>
        <taxon>Saccharospirillaceae</taxon>
        <taxon>Reinekea</taxon>
    </lineage>
</organism>
<sequence>MNDKERLIELEVRLTHMDDTVEQLDKVVSEQQIRIDYLERQLKKIARDYTEFKEQMAPDIVDTKPPHY</sequence>
<accession>A0A4R3I7W5</accession>
<name>A0A4R3I7W5_9GAMM</name>
<comment type="caution">
    <text evidence="2">The sequence shown here is derived from an EMBL/GenBank/DDBJ whole genome shotgun (WGS) entry which is preliminary data.</text>
</comment>